<comment type="caution">
    <text evidence="2">The sequence shown here is derived from an EMBL/GenBank/DDBJ whole genome shotgun (WGS) entry which is preliminary data.</text>
</comment>
<feature type="non-terminal residue" evidence="2">
    <location>
        <position position="48"/>
    </location>
</feature>
<sequence length="48" mass="5514">MNCKSSSCSSKDFKTNSSSNNRPIPPAHIHRYKDHNHYSLTLPRLKSK</sequence>
<dbReference type="EMBL" id="CAJOBI010319002">
    <property type="protein sequence ID" value="CAF5181957.1"/>
    <property type="molecule type" value="Genomic_DNA"/>
</dbReference>
<dbReference type="Proteomes" id="UP000676336">
    <property type="component" value="Unassembled WGS sequence"/>
</dbReference>
<evidence type="ECO:0000256" key="1">
    <source>
        <dbReference type="SAM" id="MobiDB-lite"/>
    </source>
</evidence>
<proteinExistence type="predicted"/>
<reference evidence="2" key="1">
    <citation type="submission" date="2021-02" db="EMBL/GenBank/DDBJ databases">
        <authorList>
            <person name="Nowell W R."/>
        </authorList>
    </citation>
    <scope>NUCLEOTIDE SEQUENCE</scope>
</reference>
<protein>
    <submittedName>
        <fullName evidence="2">Uncharacterized protein</fullName>
    </submittedName>
</protein>
<evidence type="ECO:0000313" key="3">
    <source>
        <dbReference type="Proteomes" id="UP000676336"/>
    </source>
</evidence>
<organism evidence="2 3">
    <name type="scientific">Rotaria magnacalcarata</name>
    <dbReference type="NCBI Taxonomy" id="392030"/>
    <lineage>
        <taxon>Eukaryota</taxon>
        <taxon>Metazoa</taxon>
        <taxon>Spiralia</taxon>
        <taxon>Gnathifera</taxon>
        <taxon>Rotifera</taxon>
        <taxon>Eurotatoria</taxon>
        <taxon>Bdelloidea</taxon>
        <taxon>Philodinida</taxon>
        <taxon>Philodinidae</taxon>
        <taxon>Rotaria</taxon>
    </lineage>
</organism>
<feature type="compositionally biased region" description="Low complexity" evidence="1">
    <location>
        <begin position="1"/>
        <end position="21"/>
    </location>
</feature>
<gene>
    <name evidence="2" type="ORF">SMN809_LOCUS69225</name>
</gene>
<evidence type="ECO:0000313" key="2">
    <source>
        <dbReference type="EMBL" id="CAF5181957.1"/>
    </source>
</evidence>
<accession>A0A8S3HG53</accession>
<name>A0A8S3HG53_9BILA</name>
<feature type="region of interest" description="Disordered" evidence="1">
    <location>
        <begin position="1"/>
        <end position="48"/>
    </location>
</feature>
<dbReference type="AlphaFoldDB" id="A0A8S3HG53"/>